<evidence type="ECO:0000259" key="1">
    <source>
        <dbReference type="PROSITE" id="PS50132"/>
    </source>
</evidence>
<dbReference type="Ensembl" id="ENSSRHT00000013715.1">
    <property type="protein sequence ID" value="ENSSRHP00000013239.1"/>
    <property type="gene ID" value="ENSSRHG00000007507.1"/>
</dbReference>
<dbReference type="InterPro" id="IPR044926">
    <property type="entry name" value="RGS_subdomain_2"/>
</dbReference>
<dbReference type="Proteomes" id="UP000472270">
    <property type="component" value="Unassembled WGS sequence"/>
</dbReference>
<dbReference type="SUPFAM" id="SSF48097">
    <property type="entry name" value="Regulator of G-protein signaling, RGS"/>
    <property type="match status" value="1"/>
</dbReference>
<evidence type="ECO:0000313" key="3">
    <source>
        <dbReference type="Proteomes" id="UP000472270"/>
    </source>
</evidence>
<protein>
    <submittedName>
        <fullName evidence="2">Si:ch211-196h16.12</fullName>
    </submittedName>
</protein>
<reference evidence="2" key="2">
    <citation type="submission" date="2025-09" db="UniProtKB">
        <authorList>
            <consortium name="Ensembl"/>
        </authorList>
    </citation>
    <scope>IDENTIFICATION</scope>
</reference>
<organism evidence="2 3">
    <name type="scientific">Sinocyclocheilus rhinocerous</name>
    <dbReference type="NCBI Taxonomy" id="307959"/>
    <lineage>
        <taxon>Eukaryota</taxon>
        <taxon>Metazoa</taxon>
        <taxon>Chordata</taxon>
        <taxon>Craniata</taxon>
        <taxon>Vertebrata</taxon>
        <taxon>Euteleostomi</taxon>
        <taxon>Actinopterygii</taxon>
        <taxon>Neopterygii</taxon>
        <taxon>Teleostei</taxon>
        <taxon>Ostariophysi</taxon>
        <taxon>Cypriniformes</taxon>
        <taxon>Cyprinidae</taxon>
        <taxon>Cyprininae</taxon>
        <taxon>Sinocyclocheilus</taxon>
    </lineage>
</organism>
<keyword evidence="3" id="KW-1185">Reference proteome</keyword>
<dbReference type="PANTHER" id="PTHR10845">
    <property type="entry name" value="REGULATOR OF G PROTEIN SIGNALING"/>
    <property type="match status" value="1"/>
</dbReference>
<dbReference type="PANTHER" id="PTHR10845:SF274">
    <property type="entry name" value="REGULATOR OF G-PROTEIN SIGNALING 5-LIKE"/>
    <property type="match status" value="1"/>
</dbReference>
<sequence>MPQMLSIKFNLYRTLRIVQDINKLNYVIKSIYCFLQLSAQQQLSEENLELWLACEEYKSASGSHNIYNLFINPDAPREVRDESTPKALFDPTADTFGEAQQRIFSLVAKDSFPRYLRSSYSQQPLKHKTSLK</sequence>
<dbReference type="InterPro" id="IPR036305">
    <property type="entry name" value="RGS_sf"/>
</dbReference>
<dbReference type="Pfam" id="PF00615">
    <property type="entry name" value="RGS"/>
    <property type="match status" value="1"/>
</dbReference>
<dbReference type="AlphaFoldDB" id="A0A673GH42"/>
<dbReference type="SMART" id="SM00315">
    <property type="entry name" value="RGS"/>
    <property type="match status" value="1"/>
</dbReference>
<name>A0A673GH42_9TELE</name>
<dbReference type="Gene3D" id="1.10.167.10">
    <property type="entry name" value="Regulator of G-protein Signalling 4, domain 2"/>
    <property type="match status" value="1"/>
</dbReference>
<reference evidence="2" key="1">
    <citation type="submission" date="2025-08" db="UniProtKB">
        <authorList>
            <consortium name="Ensembl"/>
        </authorList>
    </citation>
    <scope>IDENTIFICATION</scope>
</reference>
<evidence type="ECO:0000313" key="2">
    <source>
        <dbReference type="Ensembl" id="ENSSRHP00000013239.1"/>
    </source>
</evidence>
<proteinExistence type="predicted"/>
<dbReference type="PROSITE" id="PS50132">
    <property type="entry name" value="RGS"/>
    <property type="match status" value="1"/>
</dbReference>
<accession>A0A673GH42</accession>
<dbReference type="InterPro" id="IPR016137">
    <property type="entry name" value="RGS"/>
</dbReference>
<feature type="domain" description="RGS" evidence="1">
    <location>
        <begin position="40"/>
        <end position="125"/>
    </location>
</feature>